<dbReference type="SUPFAM" id="SSF55874">
    <property type="entry name" value="ATPase domain of HSP90 chaperone/DNA topoisomerase II/histidine kinase"/>
    <property type="match status" value="1"/>
</dbReference>
<evidence type="ECO:0000313" key="3">
    <source>
        <dbReference type="Proteomes" id="UP000198666"/>
    </source>
</evidence>
<dbReference type="STRING" id="361279.SAMN05421663_101303"/>
<sequence length="205" mass="21923">MSSSSIPTIIEFTWLALAGHGTSDKAKVGTAISVFTLAYFNGLRLKEGDLTISISKQVATAPVEGKVAEMKIETEKDIVTSRSCGRKLAAELGFNAVEQARITAAISELARNIYKYAGSGTICIRSEQDGMKVGIYITAKDNGPGILNLQEAMLDGYTTGGGLGRGLPGVKRLMDNFDITSSKEEGTCVQVAKYRITRTTSVFLK</sequence>
<dbReference type="Gene3D" id="3.30.565.10">
    <property type="entry name" value="Histidine kinase-like ATPase, C-terminal domain"/>
    <property type="match status" value="1"/>
</dbReference>
<keyword evidence="3" id="KW-1185">Reference proteome</keyword>
<dbReference type="AlphaFoldDB" id="A0A1G6IJN3"/>
<gene>
    <name evidence="2" type="ORF">SAMN05421663_101303</name>
</gene>
<dbReference type="GO" id="GO:0016301">
    <property type="term" value="F:kinase activity"/>
    <property type="evidence" value="ECO:0007669"/>
    <property type="project" value="UniProtKB-KW"/>
</dbReference>
<organism evidence="2 3">
    <name type="scientific">Terribacillus halophilus</name>
    <dbReference type="NCBI Taxonomy" id="361279"/>
    <lineage>
        <taxon>Bacteria</taxon>
        <taxon>Bacillati</taxon>
        <taxon>Bacillota</taxon>
        <taxon>Bacilli</taxon>
        <taxon>Bacillales</taxon>
        <taxon>Bacillaceae</taxon>
        <taxon>Terribacillus</taxon>
    </lineage>
</organism>
<name>A0A1G6IJN3_9BACI</name>
<dbReference type="CDD" id="cd16934">
    <property type="entry name" value="HATPase_RsbT-like"/>
    <property type="match status" value="1"/>
</dbReference>
<dbReference type="InterPro" id="IPR036890">
    <property type="entry name" value="HATPase_C_sf"/>
</dbReference>
<keyword evidence="2" id="KW-0808">Transferase</keyword>
<dbReference type="EMBL" id="FMZB01000001">
    <property type="protein sequence ID" value="SDC06633.1"/>
    <property type="molecule type" value="Genomic_DNA"/>
</dbReference>
<reference evidence="3" key="1">
    <citation type="submission" date="2016-10" db="EMBL/GenBank/DDBJ databases">
        <authorList>
            <person name="Varghese N."/>
            <person name="Submissions S."/>
        </authorList>
    </citation>
    <scope>NUCLEOTIDE SEQUENCE [LARGE SCALE GENOMIC DNA]</scope>
    <source>
        <strain evidence="3">DSM 21620</strain>
    </source>
</reference>
<dbReference type="Proteomes" id="UP000198666">
    <property type="component" value="Unassembled WGS sequence"/>
</dbReference>
<evidence type="ECO:0000313" key="2">
    <source>
        <dbReference type="EMBL" id="SDC06633.1"/>
    </source>
</evidence>
<proteinExistence type="predicted"/>
<keyword evidence="2" id="KW-0418">Kinase</keyword>
<dbReference type="InterPro" id="IPR003594">
    <property type="entry name" value="HATPase_dom"/>
</dbReference>
<evidence type="ECO:0000259" key="1">
    <source>
        <dbReference type="SMART" id="SM00387"/>
    </source>
</evidence>
<feature type="domain" description="Histidine kinase/HSP90-like ATPase" evidence="1">
    <location>
        <begin position="97"/>
        <end position="197"/>
    </location>
</feature>
<dbReference type="SMART" id="SM00387">
    <property type="entry name" value="HATPase_c"/>
    <property type="match status" value="1"/>
</dbReference>
<dbReference type="Pfam" id="PF02518">
    <property type="entry name" value="HATPase_c"/>
    <property type="match status" value="1"/>
</dbReference>
<accession>A0A1G6IJN3</accession>
<protein>
    <submittedName>
        <fullName evidence="2">Anti-sigma regulatory factor (Ser/Thr protein kinase)</fullName>
    </submittedName>
</protein>